<dbReference type="EMBL" id="QEHR01000007">
    <property type="protein sequence ID" value="PVW13840.1"/>
    <property type="molecule type" value="Genomic_DNA"/>
</dbReference>
<feature type="region of interest" description="Disordered" evidence="1">
    <location>
        <begin position="133"/>
        <end position="159"/>
    </location>
</feature>
<evidence type="ECO:0000256" key="1">
    <source>
        <dbReference type="SAM" id="MobiDB-lite"/>
    </source>
</evidence>
<sequence>MKKAMYSVITVFFIAFTSVYAQENKNVHKETVTKKVTVKDTKVDTKVVQEVKEDNEVVKVEGTNEQDQNAKVITSKSGTSEQVVADEVSVDAGNAEKIMQNRNRMSEELKASIQNQKAEAEKRRQILLKKKMERQKELEQRRQELESRPDGMAKLKKDD</sequence>
<feature type="signal peptide" evidence="2">
    <location>
        <begin position="1"/>
        <end position="21"/>
    </location>
</feature>
<evidence type="ECO:0000313" key="3">
    <source>
        <dbReference type="EMBL" id="PVW13840.1"/>
    </source>
</evidence>
<proteinExistence type="predicted"/>
<feature type="compositionally biased region" description="Basic and acidic residues" evidence="1">
    <location>
        <begin position="134"/>
        <end position="159"/>
    </location>
</feature>
<dbReference type="AlphaFoldDB" id="A0A2U0HYM2"/>
<comment type="caution">
    <text evidence="3">The sequence shown here is derived from an EMBL/GenBank/DDBJ whole genome shotgun (WGS) entry which is preliminary data.</text>
</comment>
<dbReference type="OrthoDB" id="9908648at2"/>
<name>A0A2U0HYM2_9FLAO</name>
<feature type="chain" id="PRO_5015440095" evidence="2">
    <location>
        <begin position="22"/>
        <end position="159"/>
    </location>
</feature>
<keyword evidence="2" id="KW-0732">Signal</keyword>
<gene>
    <name evidence="3" type="ORF">DDV96_11845</name>
</gene>
<accession>A0A2U0HYM2</accession>
<reference evidence="3 4" key="1">
    <citation type="submission" date="2018-04" db="EMBL/GenBank/DDBJ databases">
        <title>Marixanthomonas spongiae HN-E44 sp. nov., isolated from a marine sponge.</title>
        <authorList>
            <person name="Luo L."/>
            <person name="Zhuang L."/>
        </authorList>
    </citation>
    <scope>NUCLEOTIDE SEQUENCE [LARGE SCALE GENOMIC DNA]</scope>
    <source>
        <strain evidence="3 4">HN-E44</strain>
    </source>
</reference>
<dbReference type="Proteomes" id="UP000245962">
    <property type="component" value="Unassembled WGS sequence"/>
</dbReference>
<evidence type="ECO:0000313" key="4">
    <source>
        <dbReference type="Proteomes" id="UP000245962"/>
    </source>
</evidence>
<keyword evidence="4" id="KW-1185">Reference proteome</keyword>
<evidence type="ECO:0000256" key="2">
    <source>
        <dbReference type="SAM" id="SignalP"/>
    </source>
</evidence>
<organism evidence="3 4">
    <name type="scientific">Marixanthomonas spongiae</name>
    <dbReference type="NCBI Taxonomy" id="2174845"/>
    <lineage>
        <taxon>Bacteria</taxon>
        <taxon>Pseudomonadati</taxon>
        <taxon>Bacteroidota</taxon>
        <taxon>Flavobacteriia</taxon>
        <taxon>Flavobacteriales</taxon>
        <taxon>Flavobacteriaceae</taxon>
        <taxon>Marixanthomonas</taxon>
    </lineage>
</organism>
<dbReference type="RefSeq" id="WP_116694974.1">
    <property type="nucleotide sequence ID" value="NZ_QEHR01000007.1"/>
</dbReference>
<protein>
    <submittedName>
        <fullName evidence="3">Uncharacterized protein</fullName>
    </submittedName>
</protein>